<evidence type="ECO:0000256" key="2">
    <source>
        <dbReference type="ARBA" id="ARBA00022723"/>
    </source>
</evidence>
<evidence type="ECO:0000313" key="4">
    <source>
        <dbReference type="EMBL" id="KLO07509.1"/>
    </source>
</evidence>
<evidence type="ECO:0000259" key="3">
    <source>
        <dbReference type="Pfam" id="PF01557"/>
    </source>
</evidence>
<dbReference type="GO" id="GO:0018773">
    <property type="term" value="F:acetylpyruvate hydrolase activity"/>
    <property type="evidence" value="ECO:0007669"/>
    <property type="project" value="TreeGrafter"/>
</dbReference>
<keyword evidence="4" id="KW-0378">Hydrolase</keyword>
<proteinExistence type="inferred from homology"/>
<protein>
    <submittedName>
        <fullName evidence="4">Fumarylacetoacetate hydrolase</fullName>
    </submittedName>
</protein>
<dbReference type="EMBL" id="KQ086135">
    <property type="protein sequence ID" value="KLO07509.1"/>
    <property type="molecule type" value="Genomic_DNA"/>
</dbReference>
<name>A0A0H2R6P0_9AGAM</name>
<dbReference type="InterPro" id="IPR036663">
    <property type="entry name" value="Fumarylacetoacetase_C_sf"/>
</dbReference>
<accession>A0A0H2R6P0</accession>
<evidence type="ECO:0000256" key="1">
    <source>
        <dbReference type="ARBA" id="ARBA00010211"/>
    </source>
</evidence>
<dbReference type="OrthoDB" id="411064at2759"/>
<comment type="similarity">
    <text evidence="1">Belongs to the FAH family.</text>
</comment>
<dbReference type="InterPro" id="IPR011234">
    <property type="entry name" value="Fumarylacetoacetase-like_C"/>
</dbReference>
<dbReference type="InParanoid" id="A0A0H2R6P0"/>
<dbReference type="Gene3D" id="3.90.850.10">
    <property type="entry name" value="Fumarylacetoacetase-like, C-terminal domain"/>
    <property type="match status" value="1"/>
</dbReference>
<dbReference type="STRING" id="27342.A0A0H2R6P0"/>
<keyword evidence="5" id="KW-1185">Reference proteome</keyword>
<sequence length="307" mass="33748">MAPIRTSWNRLIRFIAKETGLVHIGEPVDPDLDVGLAYHENRPIYAYEIVGSTLDLVAEVSNVILTVEELLTPLSREEVGTVRCAGLNFRGHAAELKMPRPQVPILFFKPKSSLIGPGAHIMVPKAAQPVELHLPDFEVELTVVIGKSCKNVSESEALDYVLGYTIANDTSFRHHQMMVSQWGFSKGFDDTTPFGPCLVSTTAIPDPQSLRLTSSVNGKTYQSSTTADHIFTIRQTISWLSQGTTLEPGSIILTGTPEGIGFSYTPPVFLRHNDEVRMFIEGLGTLINTVSEEGKETQTETVPEARL</sequence>
<dbReference type="Proteomes" id="UP000053477">
    <property type="component" value="Unassembled WGS sequence"/>
</dbReference>
<keyword evidence="2" id="KW-0479">Metal-binding</keyword>
<evidence type="ECO:0000313" key="5">
    <source>
        <dbReference type="Proteomes" id="UP000053477"/>
    </source>
</evidence>
<reference evidence="4 5" key="1">
    <citation type="submission" date="2015-04" db="EMBL/GenBank/DDBJ databases">
        <title>Complete genome sequence of Schizopora paradoxa KUC8140, a cosmopolitan wood degrader in East Asia.</title>
        <authorList>
            <consortium name="DOE Joint Genome Institute"/>
            <person name="Min B."/>
            <person name="Park H."/>
            <person name="Jang Y."/>
            <person name="Kim J.-J."/>
            <person name="Kim K.H."/>
            <person name="Pangilinan J."/>
            <person name="Lipzen A."/>
            <person name="Riley R."/>
            <person name="Grigoriev I.V."/>
            <person name="Spatafora J.W."/>
            <person name="Choi I.-G."/>
        </authorList>
    </citation>
    <scope>NUCLEOTIDE SEQUENCE [LARGE SCALE GENOMIC DNA]</scope>
    <source>
        <strain evidence="4 5">KUC8140</strain>
    </source>
</reference>
<dbReference type="FunFam" id="3.90.850.10:FF:000002">
    <property type="entry name" value="2-hydroxyhepta-2,4-diene-1,7-dioate isomerase"/>
    <property type="match status" value="1"/>
</dbReference>
<dbReference type="GO" id="GO:0050163">
    <property type="term" value="F:oxaloacetate tautomerase activity"/>
    <property type="evidence" value="ECO:0007669"/>
    <property type="project" value="UniProtKB-ARBA"/>
</dbReference>
<dbReference type="AlphaFoldDB" id="A0A0H2R6P0"/>
<dbReference type="Pfam" id="PF01557">
    <property type="entry name" value="FAA_hydrolase"/>
    <property type="match status" value="1"/>
</dbReference>
<organism evidence="4 5">
    <name type="scientific">Schizopora paradoxa</name>
    <dbReference type="NCBI Taxonomy" id="27342"/>
    <lineage>
        <taxon>Eukaryota</taxon>
        <taxon>Fungi</taxon>
        <taxon>Dikarya</taxon>
        <taxon>Basidiomycota</taxon>
        <taxon>Agaricomycotina</taxon>
        <taxon>Agaricomycetes</taxon>
        <taxon>Hymenochaetales</taxon>
        <taxon>Schizoporaceae</taxon>
        <taxon>Schizopora</taxon>
    </lineage>
</organism>
<dbReference type="SUPFAM" id="SSF56529">
    <property type="entry name" value="FAH"/>
    <property type="match status" value="1"/>
</dbReference>
<dbReference type="PANTHER" id="PTHR11820:SF7">
    <property type="entry name" value="ACYLPYRUVASE FAHD1, MITOCHONDRIAL"/>
    <property type="match status" value="1"/>
</dbReference>
<dbReference type="GO" id="GO:0006107">
    <property type="term" value="P:oxaloacetate metabolic process"/>
    <property type="evidence" value="ECO:0007669"/>
    <property type="project" value="UniProtKB-ARBA"/>
</dbReference>
<feature type="domain" description="Fumarylacetoacetase-like C-terminal" evidence="3">
    <location>
        <begin position="82"/>
        <end position="290"/>
    </location>
</feature>
<dbReference type="GO" id="GO:0046872">
    <property type="term" value="F:metal ion binding"/>
    <property type="evidence" value="ECO:0007669"/>
    <property type="project" value="UniProtKB-KW"/>
</dbReference>
<dbReference type="PANTHER" id="PTHR11820">
    <property type="entry name" value="ACYLPYRUVASE"/>
    <property type="match status" value="1"/>
</dbReference>
<gene>
    <name evidence="4" type="ORF">SCHPADRAFT_646235</name>
</gene>